<accession>A0ABN1DZZ9</accession>
<comment type="caution">
    <text evidence="2">The sequence shown here is derived from an EMBL/GenBank/DDBJ whole genome shotgun (WGS) entry which is preliminary data.</text>
</comment>
<evidence type="ECO:0000256" key="1">
    <source>
        <dbReference type="SAM" id="Phobius"/>
    </source>
</evidence>
<keyword evidence="3" id="KW-1185">Reference proteome</keyword>
<dbReference type="Proteomes" id="UP001499951">
    <property type="component" value="Unassembled WGS sequence"/>
</dbReference>
<evidence type="ECO:0000313" key="2">
    <source>
        <dbReference type="EMBL" id="GAA0556092.1"/>
    </source>
</evidence>
<dbReference type="EMBL" id="BAAADD010000001">
    <property type="protein sequence ID" value="GAA0556092.1"/>
    <property type="molecule type" value="Genomic_DNA"/>
</dbReference>
<name>A0ABN1DZZ9_9PROT</name>
<keyword evidence="1" id="KW-0812">Transmembrane</keyword>
<feature type="transmembrane region" description="Helical" evidence="1">
    <location>
        <begin position="58"/>
        <end position="77"/>
    </location>
</feature>
<keyword evidence="1" id="KW-0472">Membrane</keyword>
<gene>
    <name evidence="2" type="ORF">GCM10008942_00710</name>
</gene>
<sequence length="242" mass="26791">MGRLNDDETVRRRSGWLIPLSVFGVTFALSAAFLFFYLAPRGEGLFNEQAAPTSRSDLVALTVGGLAFRIPANYLIYDSARTGGTRAEAALFALLPDLSGWSNWAADAFASNAEDSDVVYLTIKAKASLSEADKLKRVWPDYLSDRRGDDGPYGLHRYTFRRDTGYRNEELFVGQTDAGPVVLRCVKQSPEVPSPSCLRETQLARGVTLSMRFKRAHLDTWRDITAKADKLIATFRKTAGTP</sequence>
<dbReference type="RefSeq" id="WP_166930309.1">
    <property type="nucleotide sequence ID" value="NZ_BAAADD010000001.1"/>
</dbReference>
<evidence type="ECO:0000313" key="3">
    <source>
        <dbReference type="Proteomes" id="UP001499951"/>
    </source>
</evidence>
<proteinExistence type="predicted"/>
<organism evidence="2 3">
    <name type="scientific">Rhizomicrobium electricum</name>
    <dbReference type="NCBI Taxonomy" id="480070"/>
    <lineage>
        <taxon>Bacteria</taxon>
        <taxon>Pseudomonadati</taxon>
        <taxon>Pseudomonadota</taxon>
        <taxon>Alphaproteobacteria</taxon>
        <taxon>Micropepsales</taxon>
        <taxon>Micropepsaceae</taxon>
        <taxon>Rhizomicrobium</taxon>
    </lineage>
</organism>
<protein>
    <submittedName>
        <fullName evidence="2">Uncharacterized protein</fullName>
    </submittedName>
</protein>
<reference evidence="2 3" key="1">
    <citation type="journal article" date="2019" name="Int. J. Syst. Evol. Microbiol.">
        <title>The Global Catalogue of Microorganisms (GCM) 10K type strain sequencing project: providing services to taxonomists for standard genome sequencing and annotation.</title>
        <authorList>
            <consortium name="The Broad Institute Genomics Platform"/>
            <consortium name="The Broad Institute Genome Sequencing Center for Infectious Disease"/>
            <person name="Wu L."/>
            <person name="Ma J."/>
        </authorList>
    </citation>
    <scope>NUCLEOTIDE SEQUENCE [LARGE SCALE GENOMIC DNA]</scope>
    <source>
        <strain evidence="2 3">JCM 15089</strain>
    </source>
</reference>
<keyword evidence="1" id="KW-1133">Transmembrane helix</keyword>
<feature type="transmembrane region" description="Helical" evidence="1">
    <location>
        <begin position="16"/>
        <end position="38"/>
    </location>
</feature>